<dbReference type="STRING" id="51028.A0A0N4VKW1"/>
<dbReference type="EMBL" id="UXUI01011222">
    <property type="protein sequence ID" value="VDD96056.1"/>
    <property type="molecule type" value="Genomic_DNA"/>
</dbReference>
<dbReference type="Pfam" id="PF13087">
    <property type="entry name" value="AAA_12"/>
    <property type="match status" value="1"/>
</dbReference>
<evidence type="ECO:0000313" key="6">
    <source>
        <dbReference type="EMBL" id="VDD96056.1"/>
    </source>
</evidence>
<evidence type="ECO:0000256" key="4">
    <source>
        <dbReference type="ARBA" id="ARBA00022840"/>
    </source>
</evidence>
<keyword evidence="2" id="KW-0378">Hydrolase</keyword>
<dbReference type="OrthoDB" id="6513042at2759"/>
<evidence type="ECO:0000256" key="1">
    <source>
        <dbReference type="ARBA" id="ARBA00022741"/>
    </source>
</evidence>
<dbReference type="GO" id="GO:0016787">
    <property type="term" value="F:hydrolase activity"/>
    <property type="evidence" value="ECO:0007669"/>
    <property type="project" value="UniProtKB-KW"/>
</dbReference>
<protein>
    <submittedName>
        <fullName evidence="8">AAA_12 domain-containing protein</fullName>
    </submittedName>
</protein>
<keyword evidence="4" id="KW-0067">ATP-binding</keyword>
<dbReference type="Proteomes" id="UP000274131">
    <property type="component" value="Unassembled WGS sequence"/>
</dbReference>
<gene>
    <name evidence="6" type="ORF">EVEC_LOCUS10807</name>
</gene>
<proteinExistence type="predicted"/>
<reference evidence="8" key="1">
    <citation type="submission" date="2017-02" db="UniProtKB">
        <authorList>
            <consortium name="WormBaseParasite"/>
        </authorList>
    </citation>
    <scope>IDENTIFICATION</scope>
</reference>
<sequence>MKFPHPYNEVLVLFLDVPGEEIHTPSFTWTNVEQIKAAQFIYNLKRQKIAGKFVVLCNYSSTVKDLKNLDEWIPIFTVDSFMGKEADIVRSLTTRSTTVLNEEIGQFLINDQRLTDALICAREGMVILGSRIVLERSQLWRKLL</sequence>
<evidence type="ECO:0000313" key="8">
    <source>
        <dbReference type="WBParaSite" id="EVEC_0001150801-mRNA-1"/>
    </source>
</evidence>
<dbReference type="GO" id="GO:0043139">
    <property type="term" value="F:5'-3' DNA helicase activity"/>
    <property type="evidence" value="ECO:0007669"/>
    <property type="project" value="TreeGrafter"/>
</dbReference>
<dbReference type="PANTHER" id="PTHR43788:SF16">
    <property type="entry name" value="HELICASE WITH ZINC FINGER 2"/>
    <property type="match status" value="1"/>
</dbReference>
<keyword evidence="3" id="KW-0347">Helicase</keyword>
<name>A0A0N4VKW1_ENTVE</name>
<dbReference type="Gene3D" id="3.40.50.300">
    <property type="entry name" value="P-loop containing nucleotide triphosphate hydrolases"/>
    <property type="match status" value="1"/>
</dbReference>
<reference evidence="6 7" key="2">
    <citation type="submission" date="2018-10" db="EMBL/GenBank/DDBJ databases">
        <authorList>
            <consortium name="Pathogen Informatics"/>
        </authorList>
    </citation>
    <scope>NUCLEOTIDE SEQUENCE [LARGE SCALE GENOMIC DNA]</scope>
</reference>
<evidence type="ECO:0000256" key="2">
    <source>
        <dbReference type="ARBA" id="ARBA00022801"/>
    </source>
</evidence>
<dbReference type="WBParaSite" id="EVEC_0001150801-mRNA-1">
    <property type="protein sequence ID" value="EVEC_0001150801-mRNA-1"/>
    <property type="gene ID" value="EVEC_0001150801"/>
</dbReference>
<evidence type="ECO:0000313" key="7">
    <source>
        <dbReference type="Proteomes" id="UP000274131"/>
    </source>
</evidence>
<dbReference type="InterPro" id="IPR041679">
    <property type="entry name" value="DNA2/NAM7-like_C"/>
</dbReference>
<organism evidence="8">
    <name type="scientific">Enterobius vermicularis</name>
    <name type="common">Human pinworm</name>
    <dbReference type="NCBI Taxonomy" id="51028"/>
    <lineage>
        <taxon>Eukaryota</taxon>
        <taxon>Metazoa</taxon>
        <taxon>Ecdysozoa</taxon>
        <taxon>Nematoda</taxon>
        <taxon>Chromadorea</taxon>
        <taxon>Rhabditida</taxon>
        <taxon>Spirurina</taxon>
        <taxon>Oxyuridomorpha</taxon>
        <taxon>Oxyuroidea</taxon>
        <taxon>Oxyuridae</taxon>
        <taxon>Enterobius</taxon>
    </lineage>
</organism>
<dbReference type="GO" id="GO:0005524">
    <property type="term" value="F:ATP binding"/>
    <property type="evidence" value="ECO:0007669"/>
    <property type="project" value="UniProtKB-KW"/>
</dbReference>
<evidence type="ECO:0000256" key="3">
    <source>
        <dbReference type="ARBA" id="ARBA00022806"/>
    </source>
</evidence>
<dbReference type="PANTHER" id="PTHR43788">
    <property type="entry name" value="DNA2/NAM7 HELICASE FAMILY MEMBER"/>
    <property type="match status" value="1"/>
</dbReference>
<accession>A0A0N4VKW1</accession>
<keyword evidence="1" id="KW-0547">Nucleotide-binding</keyword>
<dbReference type="InterPro" id="IPR050534">
    <property type="entry name" value="Coronavir_polyprotein_1ab"/>
</dbReference>
<dbReference type="InterPro" id="IPR027417">
    <property type="entry name" value="P-loop_NTPase"/>
</dbReference>
<dbReference type="AlphaFoldDB" id="A0A0N4VKW1"/>
<keyword evidence="7" id="KW-1185">Reference proteome</keyword>
<feature type="domain" description="DNA2/NAM7 helicase-like C-terminal" evidence="5">
    <location>
        <begin position="10"/>
        <end position="131"/>
    </location>
</feature>
<evidence type="ECO:0000259" key="5">
    <source>
        <dbReference type="Pfam" id="PF13087"/>
    </source>
</evidence>